<dbReference type="InterPro" id="IPR006675">
    <property type="entry name" value="HDIG_dom"/>
</dbReference>
<dbReference type="SMART" id="SM00448">
    <property type="entry name" value="REC"/>
    <property type="match status" value="1"/>
</dbReference>
<organism evidence="4">
    <name type="scientific">hydrocarbon metagenome</name>
    <dbReference type="NCBI Taxonomy" id="938273"/>
    <lineage>
        <taxon>unclassified sequences</taxon>
        <taxon>metagenomes</taxon>
        <taxon>ecological metagenomes</taxon>
    </lineage>
</organism>
<dbReference type="EMBL" id="LNQE01001059">
    <property type="protein sequence ID" value="KUG21488.1"/>
    <property type="molecule type" value="Genomic_DNA"/>
</dbReference>
<dbReference type="PANTHER" id="PTHR45228">
    <property type="entry name" value="CYCLIC DI-GMP PHOSPHODIESTERASE TM_0186-RELATED"/>
    <property type="match status" value="1"/>
</dbReference>
<dbReference type="Gene3D" id="3.40.50.2300">
    <property type="match status" value="1"/>
</dbReference>
<protein>
    <submittedName>
        <fullName evidence="4">Response regulator/sensory box/hdig domain protein</fullName>
    </submittedName>
</protein>
<name>A0A0W8FKR3_9ZZZZ</name>
<dbReference type="SUPFAM" id="SSF109604">
    <property type="entry name" value="HD-domain/PDEase-like"/>
    <property type="match status" value="1"/>
</dbReference>
<dbReference type="PROSITE" id="PS50110">
    <property type="entry name" value="RESPONSE_REGULATORY"/>
    <property type="match status" value="1"/>
</dbReference>
<dbReference type="SMART" id="SM00471">
    <property type="entry name" value="HDc"/>
    <property type="match status" value="1"/>
</dbReference>
<dbReference type="AlphaFoldDB" id="A0A0W8FKR3"/>
<dbReference type="Gene3D" id="1.10.3210.10">
    <property type="entry name" value="Hypothetical protein af1432"/>
    <property type="match status" value="1"/>
</dbReference>
<dbReference type="SUPFAM" id="SSF52172">
    <property type="entry name" value="CheY-like"/>
    <property type="match status" value="1"/>
</dbReference>
<dbReference type="GO" id="GO:0000160">
    <property type="term" value="P:phosphorelay signal transduction system"/>
    <property type="evidence" value="ECO:0007669"/>
    <property type="project" value="InterPro"/>
</dbReference>
<keyword evidence="1" id="KW-0175">Coiled coil</keyword>
<evidence type="ECO:0000256" key="1">
    <source>
        <dbReference type="SAM" id="Coils"/>
    </source>
</evidence>
<feature type="coiled-coil region" evidence="1">
    <location>
        <begin position="148"/>
        <end position="175"/>
    </location>
</feature>
<reference evidence="4" key="1">
    <citation type="journal article" date="2015" name="Proc. Natl. Acad. Sci. U.S.A.">
        <title>Networks of energetic and metabolic interactions define dynamics in microbial communities.</title>
        <authorList>
            <person name="Embree M."/>
            <person name="Liu J.K."/>
            <person name="Al-Bassam M.M."/>
            <person name="Zengler K."/>
        </authorList>
    </citation>
    <scope>NUCLEOTIDE SEQUENCE</scope>
</reference>
<dbReference type="InterPro" id="IPR052020">
    <property type="entry name" value="Cyclic_di-GMP/3'3'-cGAMP_PDE"/>
</dbReference>
<dbReference type="NCBIfam" id="TIGR00277">
    <property type="entry name" value="HDIG"/>
    <property type="match status" value="1"/>
</dbReference>
<dbReference type="InterPro" id="IPR037522">
    <property type="entry name" value="HD_GYP_dom"/>
</dbReference>
<feature type="domain" description="Response regulatory" evidence="2">
    <location>
        <begin position="18"/>
        <end position="135"/>
    </location>
</feature>
<dbReference type="PROSITE" id="PS51832">
    <property type="entry name" value="HD_GYP"/>
    <property type="match status" value="1"/>
</dbReference>
<accession>A0A0W8FKR3</accession>
<dbReference type="InterPro" id="IPR011006">
    <property type="entry name" value="CheY-like_superfamily"/>
</dbReference>
<evidence type="ECO:0000259" key="3">
    <source>
        <dbReference type="PROSITE" id="PS51832"/>
    </source>
</evidence>
<sequence length="387" mass="43775">MRDRKDSELVKTLKHKHSILVVDDEDAILNAFSRILADEDYEVHTANNGSDALNKLRTAHKPYSIIISDQRMPLISGVQFFAQAKNIFPDAVRILLTGYADTGTVIDAINKGEVSYYFTKPWHEEELLFHIRQSISKVEILEENKHLIELIQHKNAELLELNRTLEDRAKKKTSDLFAQAEKLKDSYKKSQIILEGIVKTLSKIVETRDPYTSGHEDQVAKIACEIAKEMRLPEEQITAINIAATLHDIGKISVPTEILTKPGLLSDLEREIIKTHCKVARDILVNIEFPYPVGEIIFQHHERMDGSGYPRGLTGNEIVIEARIIGVADVIDAMASYRPYRPALGVEAAIEEIISFKGIAYDASVVDAFLKVHKKKFQDRLVQASYH</sequence>
<dbReference type="Pfam" id="PF13487">
    <property type="entry name" value="HD_5"/>
    <property type="match status" value="1"/>
</dbReference>
<dbReference type="Pfam" id="PF00072">
    <property type="entry name" value="Response_reg"/>
    <property type="match status" value="1"/>
</dbReference>
<dbReference type="InterPro" id="IPR003607">
    <property type="entry name" value="HD/PDEase_dom"/>
</dbReference>
<dbReference type="PANTHER" id="PTHR45228:SF8">
    <property type="entry name" value="TWO-COMPONENT RESPONSE REGULATOR-RELATED"/>
    <property type="match status" value="1"/>
</dbReference>
<feature type="domain" description="HD-GYP" evidence="3">
    <location>
        <begin position="190"/>
        <end position="385"/>
    </location>
</feature>
<evidence type="ECO:0000259" key="2">
    <source>
        <dbReference type="PROSITE" id="PS50110"/>
    </source>
</evidence>
<gene>
    <name evidence="4" type="ORF">ASZ90_008761</name>
</gene>
<comment type="caution">
    <text evidence="4">The sequence shown here is derived from an EMBL/GenBank/DDBJ whole genome shotgun (WGS) entry which is preliminary data.</text>
</comment>
<proteinExistence type="predicted"/>
<dbReference type="CDD" id="cd17569">
    <property type="entry name" value="REC_HupR-like"/>
    <property type="match status" value="1"/>
</dbReference>
<dbReference type="InterPro" id="IPR001789">
    <property type="entry name" value="Sig_transdc_resp-reg_receiver"/>
</dbReference>
<evidence type="ECO:0000313" key="4">
    <source>
        <dbReference type="EMBL" id="KUG21488.1"/>
    </source>
</evidence>
<dbReference type="CDD" id="cd00077">
    <property type="entry name" value="HDc"/>
    <property type="match status" value="1"/>
</dbReference>